<proteinExistence type="predicted"/>
<reference evidence="1 2" key="1">
    <citation type="submission" date="2017-08" db="EMBL/GenBank/DDBJ databases">
        <title>Infants hospitalized years apart are colonized by the same room-sourced microbial strains.</title>
        <authorList>
            <person name="Brooks B."/>
            <person name="Olm M.R."/>
            <person name="Firek B.A."/>
            <person name="Baker R."/>
            <person name="Thomas B.C."/>
            <person name="Morowitz M.J."/>
            <person name="Banfield J.F."/>
        </authorList>
    </citation>
    <scope>NUCLEOTIDE SEQUENCE [LARGE SCALE GENOMIC DNA]</scope>
    <source>
        <strain evidence="1">S2_005_002_R2_34</strain>
    </source>
</reference>
<dbReference type="Proteomes" id="UP000249185">
    <property type="component" value="Unassembled WGS sequence"/>
</dbReference>
<comment type="caution">
    <text evidence="1">The sequence shown here is derived from an EMBL/GenBank/DDBJ whole genome shotgun (WGS) entry which is preliminary data.</text>
</comment>
<protein>
    <submittedName>
        <fullName evidence="1">Uncharacterized protein</fullName>
    </submittedName>
</protein>
<dbReference type="AlphaFoldDB" id="A0A2W5PU33"/>
<dbReference type="EMBL" id="QFPW01000034">
    <property type="protein sequence ID" value="PZQ45943.1"/>
    <property type="molecule type" value="Genomic_DNA"/>
</dbReference>
<sequence length="389" mass="44143">MDGSVAQRRSHRVSRDELYALVWKTPMSRLGAEYGITGNGLAKICDRLGIPCPPRGYWAKKEAGKPVVTFKLPPRQDGVPEWVDIQPAPPKPAPLPQATASAVAASAAVTEIAVPSGLDELHPKVKAWLAEHKREQREREQENRKRRRDVWGWSKPLLDDLTERDLYRFRVTSAIFRAVEKVTGKIENALITGKVTFLIGGRKVECSIMEKMMKALKRPEGEGAKWTAYPSHHQTGLQSSGFLRVTITTYLGGKQLQWVETSTKKISDWLPEIAGAIASAGDILAQQELEREERERRYREEEALRWERQRQRELDERRWIRFREKAGEWEEHARLVAFLADLRQRLGAEGNIEIDGRPLSEWIAWAQAKADVLDPFQGGLSGLFGSIAR</sequence>
<evidence type="ECO:0000313" key="2">
    <source>
        <dbReference type="Proteomes" id="UP000249185"/>
    </source>
</evidence>
<accession>A0A2W5PU33</accession>
<organism evidence="1 2">
    <name type="scientific">Rhodovulum sulfidophilum</name>
    <name type="common">Rhodobacter sulfidophilus</name>
    <dbReference type="NCBI Taxonomy" id="35806"/>
    <lineage>
        <taxon>Bacteria</taxon>
        <taxon>Pseudomonadati</taxon>
        <taxon>Pseudomonadota</taxon>
        <taxon>Alphaproteobacteria</taxon>
        <taxon>Rhodobacterales</taxon>
        <taxon>Paracoccaceae</taxon>
        <taxon>Rhodovulum</taxon>
    </lineage>
</organism>
<gene>
    <name evidence="1" type="ORF">DI556_21650</name>
</gene>
<name>A0A2W5PU33_RHOSU</name>
<evidence type="ECO:0000313" key="1">
    <source>
        <dbReference type="EMBL" id="PZQ45943.1"/>
    </source>
</evidence>